<organism evidence="10 11">
    <name type="scientific">Favolaschia claudopus</name>
    <dbReference type="NCBI Taxonomy" id="2862362"/>
    <lineage>
        <taxon>Eukaryota</taxon>
        <taxon>Fungi</taxon>
        <taxon>Dikarya</taxon>
        <taxon>Basidiomycota</taxon>
        <taxon>Agaricomycotina</taxon>
        <taxon>Agaricomycetes</taxon>
        <taxon>Agaricomycetidae</taxon>
        <taxon>Agaricales</taxon>
        <taxon>Marasmiineae</taxon>
        <taxon>Mycenaceae</taxon>
        <taxon>Favolaschia</taxon>
    </lineage>
</organism>
<dbReference type="Pfam" id="PF24807">
    <property type="entry name" value="WD40_CDC20-Fz"/>
    <property type="match status" value="1"/>
</dbReference>
<keyword evidence="2 7" id="KW-0853">WD repeat</keyword>
<keyword evidence="6" id="KW-0131">Cell cycle</keyword>
<evidence type="ECO:0000256" key="4">
    <source>
        <dbReference type="ARBA" id="ARBA00022737"/>
    </source>
</evidence>
<evidence type="ECO:0000313" key="11">
    <source>
        <dbReference type="Proteomes" id="UP001362999"/>
    </source>
</evidence>
<dbReference type="EMBL" id="JAWWNJ010000086">
    <property type="protein sequence ID" value="KAK7000791.1"/>
    <property type="molecule type" value="Genomic_DNA"/>
</dbReference>
<comment type="caution">
    <text evidence="10">The sequence shown here is derived from an EMBL/GenBank/DDBJ whole genome shotgun (WGS) entry which is preliminary data.</text>
</comment>
<dbReference type="GO" id="GO:1905786">
    <property type="term" value="P:positive regulation of anaphase-promoting complex-dependent catabolic process"/>
    <property type="evidence" value="ECO:0007669"/>
    <property type="project" value="TreeGrafter"/>
</dbReference>
<keyword evidence="3" id="KW-0132">Cell division</keyword>
<dbReference type="PANTHER" id="PTHR19918:SF8">
    <property type="entry name" value="FI02843P"/>
    <property type="match status" value="1"/>
</dbReference>
<dbReference type="Gene3D" id="2.130.10.10">
    <property type="entry name" value="YVTN repeat-like/Quinoprotein amine dehydrogenase"/>
    <property type="match status" value="1"/>
</dbReference>
<evidence type="ECO:0000313" key="10">
    <source>
        <dbReference type="EMBL" id="KAK7000791.1"/>
    </source>
</evidence>
<evidence type="ECO:0000256" key="6">
    <source>
        <dbReference type="ARBA" id="ARBA00023306"/>
    </source>
</evidence>
<protein>
    <submittedName>
        <fullName evidence="10">WD-repeats-region domain-containing protein</fullName>
    </submittedName>
</protein>
<evidence type="ECO:0000256" key="7">
    <source>
        <dbReference type="PROSITE-ProRule" id="PRU00221"/>
    </source>
</evidence>
<dbReference type="PROSITE" id="PS00678">
    <property type="entry name" value="WD_REPEATS_1"/>
    <property type="match status" value="2"/>
</dbReference>
<comment type="similarity">
    <text evidence="1">Belongs to the WD repeat CDC20/Fizzy family.</text>
</comment>
<proteinExistence type="inferred from homology"/>
<dbReference type="GO" id="GO:0031145">
    <property type="term" value="P:anaphase-promoting complex-dependent catabolic process"/>
    <property type="evidence" value="ECO:0007669"/>
    <property type="project" value="TreeGrafter"/>
</dbReference>
<dbReference type="PROSITE" id="PS50294">
    <property type="entry name" value="WD_REPEATS_REGION"/>
    <property type="match status" value="2"/>
</dbReference>
<feature type="repeat" description="WD" evidence="7">
    <location>
        <begin position="429"/>
        <end position="460"/>
    </location>
</feature>
<feature type="repeat" description="WD" evidence="7">
    <location>
        <begin position="289"/>
        <end position="334"/>
    </location>
</feature>
<evidence type="ECO:0000256" key="3">
    <source>
        <dbReference type="ARBA" id="ARBA00022618"/>
    </source>
</evidence>
<name>A0AAW0A467_9AGAR</name>
<sequence>MARFSKSPIASRIRTGCSSPSRPSYYGDRYIATPDSDRRTKYHLNNTEPTPSAAGKFSIQIPCHSYLWEALEGGNALFRTILRIESGGPNSCEPTLGTPVKSSFLSTPVSATSPLPSYNAMVTLAQSSSPVSRNTYELLMHSSRDQRPGKGDVTPTRILDAPDLADDFYLNLMDWSTLNVLAVGLGTSVYLWNVQTAAVNHLCNMADSGDSITAVSWVRGGYNLVVGTASGRLHIYDTLSCRLLRTYGKVHGRRAGSLACKHDVISSGGGDCLIYHRDIREAGRRPFGSGSHQGEVCGLKWSPSKDISTAYLASGGNDNKVLVWDLRANKTSPLWRFRSHTAAVKALAWDPRESSVLASGGGTRDGYIRVWNTKRGSMVDEIDTGSQVCNMVWSMHSTELLSTHGFSSSGEQNLVRIWDYPKHATVRSLNGHKNRVVHLAMSPDGGTVVTGSGDETLRFWRPFNVADRGTTMRSELDHGRLIR</sequence>
<keyword evidence="4" id="KW-0677">Repeat</keyword>
<dbReference type="PROSITE" id="PS50082">
    <property type="entry name" value="WD_REPEATS_2"/>
    <property type="match status" value="3"/>
</dbReference>
<evidence type="ECO:0000256" key="5">
    <source>
        <dbReference type="ARBA" id="ARBA00022776"/>
    </source>
</evidence>
<dbReference type="InterPro" id="IPR036322">
    <property type="entry name" value="WD40_repeat_dom_sf"/>
</dbReference>
<evidence type="ECO:0000256" key="1">
    <source>
        <dbReference type="ARBA" id="ARBA00006445"/>
    </source>
</evidence>
<dbReference type="InterPro" id="IPR019775">
    <property type="entry name" value="WD40_repeat_CS"/>
</dbReference>
<dbReference type="PANTHER" id="PTHR19918">
    <property type="entry name" value="CELL DIVISION CYCLE 20 CDC20 FIZZY -RELATED"/>
    <property type="match status" value="1"/>
</dbReference>
<dbReference type="GO" id="GO:1990757">
    <property type="term" value="F:ubiquitin ligase activator activity"/>
    <property type="evidence" value="ECO:0007669"/>
    <property type="project" value="TreeGrafter"/>
</dbReference>
<evidence type="ECO:0000259" key="9">
    <source>
        <dbReference type="Pfam" id="PF24807"/>
    </source>
</evidence>
<feature type="domain" description="CDC20/Fizzy WD40" evidence="9">
    <location>
        <begin position="159"/>
        <end position="460"/>
    </location>
</feature>
<dbReference type="GO" id="GO:0010997">
    <property type="term" value="F:anaphase-promoting complex binding"/>
    <property type="evidence" value="ECO:0007669"/>
    <property type="project" value="InterPro"/>
</dbReference>
<accession>A0AAW0A467</accession>
<dbReference type="InterPro" id="IPR056150">
    <property type="entry name" value="WD40_CDC20-Fz"/>
</dbReference>
<dbReference type="InterPro" id="IPR001680">
    <property type="entry name" value="WD40_rpt"/>
</dbReference>
<dbReference type="AlphaFoldDB" id="A0AAW0A467"/>
<dbReference type="SUPFAM" id="SSF50978">
    <property type="entry name" value="WD40 repeat-like"/>
    <property type="match status" value="1"/>
</dbReference>
<evidence type="ECO:0000256" key="2">
    <source>
        <dbReference type="ARBA" id="ARBA00022574"/>
    </source>
</evidence>
<gene>
    <name evidence="10" type="ORF">R3P38DRAFT_3053109</name>
</gene>
<feature type="repeat" description="WD" evidence="7">
    <location>
        <begin position="337"/>
        <end position="381"/>
    </location>
</feature>
<dbReference type="GO" id="GO:0005680">
    <property type="term" value="C:anaphase-promoting complex"/>
    <property type="evidence" value="ECO:0007669"/>
    <property type="project" value="TreeGrafter"/>
</dbReference>
<feature type="region of interest" description="Disordered" evidence="8">
    <location>
        <begin position="1"/>
        <end position="24"/>
    </location>
</feature>
<evidence type="ECO:0000256" key="8">
    <source>
        <dbReference type="SAM" id="MobiDB-lite"/>
    </source>
</evidence>
<dbReference type="GO" id="GO:0051301">
    <property type="term" value="P:cell division"/>
    <property type="evidence" value="ECO:0007669"/>
    <property type="project" value="UniProtKB-KW"/>
</dbReference>
<dbReference type="Proteomes" id="UP001362999">
    <property type="component" value="Unassembled WGS sequence"/>
</dbReference>
<keyword evidence="5" id="KW-0498">Mitosis</keyword>
<dbReference type="InterPro" id="IPR033010">
    <property type="entry name" value="Cdc20/Fizzy"/>
</dbReference>
<dbReference type="InterPro" id="IPR015943">
    <property type="entry name" value="WD40/YVTN_repeat-like_dom_sf"/>
</dbReference>
<keyword evidence="11" id="KW-1185">Reference proteome</keyword>
<dbReference type="SMART" id="SM00320">
    <property type="entry name" value="WD40"/>
    <property type="match status" value="6"/>
</dbReference>
<reference evidence="10 11" key="1">
    <citation type="journal article" date="2024" name="J Genomics">
        <title>Draft genome sequencing and assembly of Favolaschia claudopus CIRM-BRFM 2984 isolated from oak limbs.</title>
        <authorList>
            <person name="Navarro D."/>
            <person name="Drula E."/>
            <person name="Chaduli D."/>
            <person name="Cazenave R."/>
            <person name="Ahrendt S."/>
            <person name="Wang J."/>
            <person name="Lipzen A."/>
            <person name="Daum C."/>
            <person name="Barry K."/>
            <person name="Grigoriev I.V."/>
            <person name="Favel A."/>
            <person name="Rosso M.N."/>
            <person name="Martin F."/>
        </authorList>
    </citation>
    <scope>NUCLEOTIDE SEQUENCE [LARGE SCALE GENOMIC DNA]</scope>
    <source>
        <strain evidence="10 11">CIRM-BRFM 2984</strain>
    </source>
</reference>